<protein>
    <recommendedName>
        <fullName evidence="2">GIPC GH2 domain-containing protein</fullName>
    </recommendedName>
</protein>
<evidence type="ECO:0000256" key="1">
    <source>
        <dbReference type="SAM" id="MobiDB-lite"/>
    </source>
</evidence>
<gene>
    <name evidence="4" type="ORF">IHE44_0014979</name>
    <name evidence="3" type="ORF">IHE44_014769</name>
</gene>
<evidence type="ECO:0000313" key="4">
    <source>
        <dbReference type="EMBL" id="KAI1236726.1"/>
    </source>
</evidence>
<organism evidence="3">
    <name type="scientific">Lamprotornis superbus</name>
    <dbReference type="NCBI Taxonomy" id="245042"/>
    <lineage>
        <taxon>Eukaryota</taxon>
        <taxon>Metazoa</taxon>
        <taxon>Chordata</taxon>
        <taxon>Craniata</taxon>
        <taxon>Vertebrata</taxon>
        <taxon>Euteleostomi</taxon>
        <taxon>Archelosauria</taxon>
        <taxon>Archosauria</taxon>
        <taxon>Dinosauria</taxon>
        <taxon>Saurischia</taxon>
        <taxon>Theropoda</taxon>
        <taxon>Coelurosauria</taxon>
        <taxon>Aves</taxon>
        <taxon>Neognathae</taxon>
        <taxon>Neoaves</taxon>
        <taxon>Telluraves</taxon>
        <taxon>Australaves</taxon>
        <taxon>Passeriformes</taxon>
        <taxon>Sturnidae</taxon>
        <taxon>Lamprotornis</taxon>
    </lineage>
</organism>
<feature type="region of interest" description="Disordered" evidence="1">
    <location>
        <begin position="141"/>
        <end position="163"/>
    </location>
</feature>
<feature type="compositionally biased region" description="Polar residues" evidence="1">
    <location>
        <begin position="141"/>
        <end position="151"/>
    </location>
</feature>
<accession>A0A835TU47</accession>
<dbReference type="Proteomes" id="UP000618051">
    <property type="component" value="Unassembled WGS sequence"/>
</dbReference>
<dbReference type="InterPro" id="IPR055349">
    <property type="entry name" value="GH2_GIPC"/>
</dbReference>
<evidence type="ECO:0000313" key="3">
    <source>
        <dbReference type="EMBL" id="KAG0119192.1"/>
    </source>
</evidence>
<evidence type="ECO:0000313" key="5">
    <source>
        <dbReference type="Proteomes" id="UP000618051"/>
    </source>
</evidence>
<proteinExistence type="predicted"/>
<dbReference type="CDD" id="cd21180">
    <property type="entry name" value="GH2_GIPC"/>
    <property type="match status" value="1"/>
</dbReference>
<dbReference type="EMBL" id="JADDUC020000009">
    <property type="protein sequence ID" value="KAI1236726.1"/>
    <property type="molecule type" value="Genomic_DNA"/>
</dbReference>
<evidence type="ECO:0000259" key="2">
    <source>
        <dbReference type="Pfam" id="PF25082"/>
    </source>
</evidence>
<keyword evidence="5" id="KW-1185">Reference proteome</keyword>
<reference evidence="3" key="1">
    <citation type="submission" date="2020-10" db="EMBL/GenBank/DDBJ databases">
        <title>Feather gene expression reveals the developmental basis of iridescence in African starlings.</title>
        <authorList>
            <person name="Rubenstein D.R."/>
        </authorList>
    </citation>
    <scope>NUCLEOTIDE SEQUENCE</scope>
    <source>
        <strain evidence="3">SS15</strain>
        <tissue evidence="3">Liver</tissue>
    </source>
</reference>
<reference evidence="4 5" key="2">
    <citation type="journal article" date="2021" name="J. Hered.">
        <title>Feather Gene Expression Elucidates the Developmental Basis of Plumage Iridescence in African Starlings.</title>
        <authorList>
            <person name="Rubenstein D.R."/>
            <person name="Corvelo A."/>
            <person name="MacManes M.D."/>
            <person name="Maia R."/>
            <person name="Narzisi G."/>
            <person name="Rousaki A."/>
            <person name="Vandenabeele P."/>
            <person name="Shawkey M.D."/>
            <person name="Solomon J."/>
        </authorList>
    </citation>
    <scope>NUCLEOTIDE SEQUENCE [LARGE SCALE GENOMIC DNA]</scope>
    <source>
        <strain evidence="4">SS15</strain>
    </source>
</reference>
<reference evidence="4" key="3">
    <citation type="submission" date="2022-01" db="EMBL/GenBank/DDBJ databases">
        <authorList>
            <person name="Rubenstein D.R."/>
        </authorList>
    </citation>
    <scope>NUCLEOTIDE SEQUENCE</scope>
    <source>
        <strain evidence="4">SS15</strain>
        <tissue evidence="4">Liver</tissue>
    </source>
</reference>
<dbReference type="Pfam" id="PF25082">
    <property type="entry name" value="GIPC1_GH2"/>
    <property type="match status" value="1"/>
</dbReference>
<feature type="domain" description="GIPC GH2" evidence="2">
    <location>
        <begin position="1"/>
        <end position="45"/>
    </location>
</feature>
<dbReference type="PANTHER" id="PTHR12259">
    <property type="entry name" value="RGS-GAIP INTERACTING PROTEIN GIPC"/>
    <property type="match status" value="1"/>
</dbReference>
<dbReference type="InterPro" id="IPR017379">
    <property type="entry name" value="GIPC1/2/3"/>
</dbReference>
<comment type="caution">
    <text evidence="3">The sequence shown here is derived from an EMBL/GenBank/DDBJ whole genome shotgun (WGS) entry which is preliminary data.</text>
</comment>
<dbReference type="OrthoDB" id="6509831at2759"/>
<dbReference type="EMBL" id="JADDUC010000092">
    <property type="protein sequence ID" value="KAG0119192.1"/>
    <property type="molecule type" value="Genomic_DNA"/>
</dbReference>
<dbReference type="PANTHER" id="PTHR12259:SF3">
    <property type="entry name" value="PDZ DOMAIN-CONTAINING PROTEIN GIPC2"/>
    <property type="match status" value="1"/>
</dbReference>
<name>A0A835TU47_9PASS</name>
<sequence length="386" mass="43932">MAATIVEAGRDKKNPDEFAVALDETLGDFAFPDEFVFDVWGAIGDISEQLEIRALTLSPFENKDIFAMNFRTQLAPSLQLLSMGKEGVKVSSYPQEQIFYKPVFSLFLAYSFCGRDQDFRITILNNGKAVTNSATDCNCQSDSRGKSQSKAQKAGANSKDLQELSDMGWSPSCTECDRMSWSEATLVLLIARDIQRKSEAQFEDVAQDGVSRKKPNSCSIQPSRKVMNKWLYLAENERPFAENGWRKVKFVTIIWDMLRSPSQSFCTTEIWKTDKSSQQGTSYFNSRSELQLPDSMSFKIFSWDPLISYISSEERMKPDKCLIQMTCSSLWQEAQKQEQLLPHLPGAVSRYQEAKNLTSLLIGMFRKQITIIHNCTSMEKWSKEHC</sequence>
<dbReference type="AlphaFoldDB" id="A0A835TU47"/>